<evidence type="ECO:0000256" key="1">
    <source>
        <dbReference type="SAM" id="MobiDB-lite"/>
    </source>
</evidence>
<dbReference type="SUPFAM" id="SSF88874">
    <property type="entry name" value="Receptor-binding domain of short tail fibre protein gp12"/>
    <property type="match status" value="1"/>
</dbReference>
<evidence type="ECO:0008006" key="4">
    <source>
        <dbReference type="Google" id="ProtNLM"/>
    </source>
</evidence>
<dbReference type="OrthoDB" id="7284755at2"/>
<dbReference type="RefSeq" id="WP_127789820.1">
    <property type="nucleotide sequence ID" value="NZ_SACL01000011.1"/>
</dbReference>
<comment type="caution">
    <text evidence="2">The sequence shown here is derived from an EMBL/GenBank/DDBJ whole genome shotgun (WGS) entry which is preliminary data.</text>
</comment>
<evidence type="ECO:0000313" key="2">
    <source>
        <dbReference type="EMBL" id="RVT91402.1"/>
    </source>
</evidence>
<dbReference type="EMBL" id="SACL01000011">
    <property type="protein sequence ID" value="RVT91402.1"/>
    <property type="molecule type" value="Genomic_DNA"/>
</dbReference>
<feature type="region of interest" description="Disordered" evidence="1">
    <location>
        <begin position="490"/>
        <end position="509"/>
    </location>
</feature>
<dbReference type="Proteomes" id="UP000282957">
    <property type="component" value="Unassembled WGS sequence"/>
</dbReference>
<proteinExistence type="predicted"/>
<name>A0A437M1B9_9PROT</name>
<reference evidence="2 3" key="1">
    <citation type="submission" date="2019-01" db="EMBL/GenBank/DDBJ databases">
        <authorList>
            <person name="Chen W.-M."/>
        </authorList>
    </citation>
    <scope>NUCLEOTIDE SEQUENCE [LARGE SCALE GENOMIC DNA]</scope>
    <source>
        <strain evidence="2 3">CCP-6</strain>
    </source>
</reference>
<gene>
    <name evidence="2" type="ORF">EOD42_22365</name>
</gene>
<evidence type="ECO:0000313" key="3">
    <source>
        <dbReference type="Proteomes" id="UP000282957"/>
    </source>
</evidence>
<sequence length="630" mass="63896">MSNLTETAVWAPGVFQLETTTPVLGGPEGPSNTPLLNLANRTAYLKAHVDTLEEALPTKAPLNSPDFTGSAMAVTPADGDSTRRLATTEWVQGLIRGQTTKNIAAGNTALTAIEAGKSAIILTGNLTGDATVSVPAANGRWTVTNRTTGGFTVTFRAAGGGGVLLAQGKSQQVWCDGTDMLPTTTEARNLSLTGTPTAPTAPAGTATTQLATTAFARQWGRGRAEIDVSAGGTITPADTALTGPIISLTGSPGAATTLILPGEAADWILLNGSTQTVTVRTAGQSGGVAVTSGRSRLIWTDGSSVAGSPTELEGVALRGTSTAVTPSPSANNTELVTTEWVRALLAGQAVYTTGDTKLTLKAAADPGWLMLTGGTIGNAASSGTARANADTADLFTLLWNNLADAQAPVVGGRGASAAADFTAGKRITLPDMRGRAVVGAGQGTGLTARALGSTFGTETHVLTYAQMPQHDHGAETGAAGAHDHTVTVSEGGGHAHDASTGSAGTHVHSAACSQDGDHWHTDGHEGMYDMHGGGILIGPRNWNYSPVSGIYYDVYQWSRTSTAGKHAHQITLGNAGAHTHSITVSVGGVHAHTATVSAAPAHRHTIAAAGGNEAHPNVQPSIALNVMVKL</sequence>
<dbReference type="AlphaFoldDB" id="A0A437M1B9"/>
<keyword evidence="3" id="KW-1185">Reference proteome</keyword>
<accession>A0A437M1B9</accession>
<organism evidence="2 3">
    <name type="scientific">Rhodovarius crocodyli</name>
    <dbReference type="NCBI Taxonomy" id="1979269"/>
    <lineage>
        <taxon>Bacteria</taxon>
        <taxon>Pseudomonadati</taxon>
        <taxon>Pseudomonadota</taxon>
        <taxon>Alphaproteobacteria</taxon>
        <taxon>Acetobacterales</taxon>
        <taxon>Roseomonadaceae</taxon>
        <taxon>Rhodovarius</taxon>
    </lineage>
</organism>
<protein>
    <recommendedName>
        <fullName evidence="4">Tail fiber protein</fullName>
    </recommendedName>
</protein>